<comment type="similarity">
    <text evidence="1">Belongs to the short-chain dehydrogenases/reductases (SDR) family.</text>
</comment>
<keyword evidence="2" id="KW-0560">Oxidoreductase</keyword>
<organism evidence="3 4">
    <name type="scientific">Paraburkholderia madseniana</name>
    <dbReference type="NCBI Taxonomy" id="2599607"/>
    <lineage>
        <taxon>Bacteria</taxon>
        <taxon>Pseudomonadati</taxon>
        <taxon>Pseudomonadota</taxon>
        <taxon>Betaproteobacteria</taxon>
        <taxon>Burkholderiales</taxon>
        <taxon>Burkholderiaceae</taxon>
        <taxon>Paraburkholderia</taxon>
    </lineage>
</organism>
<dbReference type="NCBIfam" id="NF009092">
    <property type="entry name" value="PRK12428.1"/>
    <property type="match status" value="1"/>
</dbReference>
<evidence type="ECO:0000256" key="2">
    <source>
        <dbReference type="ARBA" id="ARBA00023002"/>
    </source>
</evidence>
<dbReference type="PRINTS" id="PR00081">
    <property type="entry name" value="GDHRDH"/>
</dbReference>
<dbReference type="EMBL" id="VOSW01000161">
    <property type="protein sequence ID" value="KAE8753890.1"/>
    <property type="molecule type" value="Genomic_DNA"/>
</dbReference>
<dbReference type="InterPro" id="IPR036291">
    <property type="entry name" value="NAD(P)-bd_dom_sf"/>
</dbReference>
<evidence type="ECO:0000256" key="1">
    <source>
        <dbReference type="ARBA" id="ARBA00006484"/>
    </source>
</evidence>
<dbReference type="Pfam" id="PF13561">
    <property type="entry name" value="adh_short_C2"/>
    <property type="match status" value="1"/>
</dbReference>
<dbReference type="OrthoDB" id="5786478at2"/>
<comment type="caution">
    <text evidence="3">The sequence shown here is derived from an EMBL/GenBank/DDBJ whole genome shotgun (WGS) entry which is preliminary data.</text>
</comment>
<accession>A0A6N6W2Y8</accession>
<dbReference type="PANTHER" id="PTHR43477">
    <property type="entry name" value="DIHYDROANTICAPSIN 7-DEHYDROGENASE"/>
    <property type="match status" value="1"/>
</dbReference>
<protein>
    <submittedName>
        <fullName evidence="3">SDR family oxidoreductase</fullName>
    </submittedName>
</protein>
<dbReference type="GO" id="GO:0016491">
    <property type="term" value="F:oxidoreductase activity"/>
    <property type="evidence" value="ECO:0007669"/>
    <property type="project" value="UniProtKB-KW"/>
</dbReference>
<evidence type="ECO:0000313" key="3">
    <source>
        <dbReference type="EMBL" id="KAE8753890.1"/>
    </source>
</evidence>
<dbReference type="InterPro" id="IPR002347">
    <property type="entry name" value="SDR_fam"/>
</dbReference>
<gene>
    <name evidence="3" type="ORF">FSO04_42720</name>
</gene>
<proteinExistence type="inferred from homology"/>
<dbReference type="PANTHER" id="PTHR43477:SF1">
    <property type="entry name" value="DIHYDROANTICAPSIN 7-DEHYDROGENASE"/>
    <property type="match status" value="1"/>
</dbReference>
<reference evidence="3 4" key="1">
    <citation type="journal article" date="2020" name="Int. J. Syst. Evol. Microbiol.">
        <title>Paraburkholderia madseniana sp. nov., a phenolic acid-degrading bacterium isolated from acidic forest soil.</title>
        <authorList>
            <person name="Wilhelm R.C."/>
            <person name="Murphy S.J.L."/>
            <person name="Feriancek N.M."/>
            <person name="Karasz D.C."/>
            <person name="DeRito C.M."/>
            <person name="Newman J.D."/>
            <person name="Buckley D.H."/>
        </authorList>
    </citation>
    <scope>NUCLEOTIDE SEQUENCE [LARGE SCALE GENOMIC DNA]</scope>
    <source>
        <strain evidence="3 4">RP11</strain>
    </source>
</reference>
<dbReference type="PROSITE" id="PS51257">
    <property type="entry name" value="PROKAR_LIPOPROTEIN"/>
    <property type="match status" value="1"/>
</dbReference>
<dbReference type="InterPro" id="IPR051122">
    <property type="entry name" value="SDR_DHRS6-like"/>
</dbReference>
<dbReference type="Pfam" id="PF00106">
    <property type="entry name" value="adh_short"/>
    <property type="match status" value="1"/>
</dbReference>
<name>A0A6N6W2Y8_9BURK</name>
<dbReference type="Gene3D" id="3.40.50.720">
    <property type="entry name" value="NAD(P)-binding Rossmann-like Domain"/>
    <property type="match status" value="1"/>
</dbReference>
<evidence type="ECO:0000313" key="4">
    <source>
        <dbReference type="Proteomes" id="UP000463700"/>
    </source>
</evidence>
<sequence length="261" mass="27716">MSLQGKTIVITGAASGIGAACAAEAKSLGAKVIAVDRNEPTAGLCDQFIRADLSRADSIDAVAGEIQGGVDALCNIAGLPPTRGGALVLQVNFVGLRRLTLSLLPKLNDGASIVNLGSLAGFGWAEQVDQVRALLDVDSLDDVATFCTQHGVDDARAYFLSKEALITWTLQRRWQWRARGIRMNAVSPGPVETPIHQDFLQTLGERAEEDMRLLERAGQAEDIAPLVVFLCGEGSRWIRGVNIPCDGGMAAHILCQQAGID</sequence>
<dbReference type="AlphaFoldDB" id="A0A6N6W2Y8"/>
<dbReference type="RefSeq" id="WP_154567383.1">
    <property type="nucleotide sequence ID" value="NZ_JAMXWG010000001.1"/>
</dbReference>
<dbReference type="Proteomes" id="UP000463700">
    <property type="component" value="Unassembled WGS sequence"/>
</dbReference>
<dbReference type="SUPFAM" id="SSF51735">
    <property type="entry name" value="NAD(P)-binding Rossmann-fold domains"/>
    <property type="match status" value="1"/>
</dbReference>